<dbReference type="PROSITE" id="PS51257">
    <property type="entry name" value="PROKAR_LIPOPROTEIN"/>
    <property type="match status" value="1"/>
</dbReference>
<sequence>MRFFAALAALAVAGCVSTPTPNYTPVTTAISFPKIGEETEVSLGEDMLRQGFYTETDGIETSQQNNIKGYKLSAGFYPQVSEDKEYTYHSFGHSISRDGSGYLLQATGLLGMPLAFPQSIRASKNKQETCIIVGGLTRPACDTEIPFQRVRRPAISERDLQQTLIYSGRVGDRIKIGYRESSGNMARPAFSNEAEYDLSKSDEIGYRGARIKVLAADNQKIRYIVLSNFNSAK</sequence>
<comment type="caution">
    <text evidence="1">The sequence shown here is derived from an EMBL/GenBank/DDBJ whole genome shotgun (WGS) entry which is preliminary data.</text>
</comment>
<dbReference type="Proteomes" id="UP001202281">
    <property type="component" value="Unassembled WGS sequence"/>
</dbReference>
<keyword evidence="2" id="KW-1185">Reference proteome</keyword>
<accession>A0ABT0BSY4</accession>
<gene>
    <name evidence="1" type="ORF">MTR66_15135</name>
</gene>
<proteinExistence type="predicted"/>
<dbReference type="RefSeq" id="WP_243922532.1">
    <property type="nucleotide sequence ID" value="NZ_JALHLG010000025.1"/>
</dbReference>
<organism evidence="1 2">
    <name type="scientific">Novosphingobium beihaiensis</name>
    <dbReference type="NCBI Taxonomy" id="2930389"/>
    <lineage>
        <taxon>Bacteria</taxon>
        <taxon>Pseudomonadati</taxon>
        <taxon>Pseudomonadota</taxon>
        <taxon>Alphaproteobacteria</taxon>
        <taxon>Sphingomonadales</taxon>
        <taxon>Sphingomonadaceae</taxon>
        <taxon>Novosphingobium</taxon>
    </lineage>
</organism>
<protein>
    <submittedName>
        <fullName evidence="1">Uncharacterized protein</fullName>
    </submittedName>
</protein>
<name>A0ABT0BSY4_9SPHN</name>
<evidence type="ECO:0000313" key="1">
    <source>
        <dbReference type="EMBL" id="MCJ2188147.1"/>
    </source>
</evidence>
<evidence type="ECO:0000313" key="2">
    <source>
        <dbReference type="Proteomes" id="UP001202281"/>
    </source>
</evidence>
<reference evidence="1 2" key="1">
    <citation type="submission" date="2022-04" db="EMBL/GenBank/DDBJ databases">
        <title>Identification of a novel bacterium isolated from mangrove sediments.</title>
        <authorList>
            <person name="Pan X."/>
        </authorList>
    </citation>
    <scope>NUCLEOTIDE SEQUENCE [LARGE SCALE GENOMIC DNA]</scope>
    <source>
        <strain evidence="1 2">B2638</strain>
    </source>
</reference>
<dbReference type="EMBL" id="JALHLG010000025">
    <property type="protein sequence ID" value="MCJ2188147.1"/>
    <property type="molecule type" value="Genomic_DNA"/>
</dbReference>